<keyword evidence="1" id="KW-0378">Hydrolase</keyword>
<organism evidence="1 2">
    <name type="scientific">Paenibacillus mesotrionivorans</name>
    <dbReference type="NCBI Taxonomy" id="3160968"/>
    <lineage>
        <taxon>Bacteria</taxon>
        <taxon>Bacillati</taxon>
        <taxon>Bacillota</taxon>
        <taxon>Bacilli</taxon>
        <taxon>Bacillales</taxon>
        <taxon>Paenibacillaceae</taxon>
        <taxon>Paenibacillus</taxon>
    </lineage>
</organism>
<proteinExistence type="predicted"/>
<evidence type="ECO:0000313" key="2">
    <source>
        <dbReference type="Proteomes" id="UP001631969"/>
    </source>
</evidence>
<dbReference type="Proteomes" id="UP001631969">
    <property type="component" value="Unassembled WGS sequence"/>
</dbReference>
<gene>
    <name evidence="1" type="ORF">ACI1P1_12980</name>
</gene>
<comment type="caution">
    <text evidence="1">The sequence shown here is derived from an EMBL/GenBank/DDBJ whole genome shotgun (WGS) entry which is preliminary data.</text>
</comment>
<reference evidence="1" key="1">
    <citation type="submission" date="2024-12" db="EMBL/GenBank/DDBJ databases">
        <authorList>
            <person name="Wu N."/>
        </authorList>
    </citation>
    <scope>NUCLEOTIDE SEQUENCE</scope>
    <source>
        <strain evidence="1">P15</strain>
    </source>
</reference>
<dbReference type="EMBL" id="JBJURJ010000007">
    <property type="protein sequence ID" value="MFM9329203.1"/>
    <property type="molecule type" value="Genomic_DNA"/>
</dbReference>
<name>A0ACC7NWS5_9BACL</name>
<keyword evidence="2" id="KW-1185">Reference proteome</keyword>
<sequence>MGWNEDKLRDHAHKLALEHDPHERRLSPKALWRQLEGDIGELRAFVRELHENQGACGQPAEEWLLDHSEFIEAEILGLKEETLGVPAKTLPAVGKAGERRISAICAAYLEETDGLYGEDTLVAYLEAYQEVSVLSIAEAWSLPIFMKIELIRRLAALMEPVKERRNICARVDRMLADIPPSELTPERLKESLEGAGLELPLSGAVIVQLVRHLREHAEDSAHLGEWLVCKLDNGPESLDSILSYDYQLQAQYQVSTGNVIVSLRNLSRTQWSPLFEQISMVENTLRRELAGDYPRLDSASRHTLRSRTATLAKRMRVPENLVAAKAVELADGRLRAKEHEAAAAQAAGADAGTGNSLLSRDCCAAYYLLEGRGLKALQKALRQCGKTGALPEAGIKTRAAMLYMQLLVLAFAAALVLASLWIGVSAGNLSLGGWTAVVLLAALPASEYAITALHWLIERVKTPNRLLRYDFSEGVPEDAATMVVIPVIWSTPEDAAATAERMELHYLANRDPNIHFAILSDFRDADKERLPQDEKVLKQATGEIEKLNSRYPEATFHLFHRSRQWNDAEQVWMGWERKRGKLVEFVRLLKGDAHTSFGTVAGDSSVLSRIRYVITLDADTRLPLESGRRMIGAMHLPYNRPRLNAGGTRVVEGHGVLQPRIGMTYESARKSRLASIWSSEPGLDPYAFAVSDPYQDAMGQGIFTGKGIFDVDAFHTVLSHLFPENSVLSHDLLEGGFLRAGFLSDIELIDDCPSTFLSHQKRQHRWTRGDWQLLPWLKRHTRNADGERIAADLTPLTRWQIVDNLRRSLLAPVLLAITILAVPVLPGSPWRWYGLVLLTLCAPFVRQLLTPHTLVYRPKGLLLTLAQCALALVTLPFQSIMLLDAVGRTLYRISVSKRRLLEWVSQSEVERQSGKKGQPLLSGLSGGYVAIALLALGLFAGRTIPAGGGWGSGGFSGQGRRWAFFPPDGIWGSIDALQLAGLAGVILWALAPLVVRWLDREAESDQVVFSKDEEQELRKLSADIWAFYEAYVTEEDSWLPPDNVQMEGDKGVAHRTSPTNIGLYLTCVLAARDFGFIDTPGMIERLERTIGTIERMEKWEGHLYNWYDTTNLAPLNPVYVSTVDSGNLAVCLIAAREGLLEWMETDGHLGMNDLVPDRRRPRSKDEFQVAFAQELTPHIGRRSTVRNRGTRLAARMESLARSTNFRPLLDGKTNLFSLGYHVKEGKRDNVLYDLLASEARQASFVAIAMGQVPVSHWNVLGRTLTKSGSRPLLLSWSGTMFEYLMPWLFMKTYRDTLWDSTYQAVVDRQIEYARQRKVPFGISESGYYAYDHQMNYQYRAFGVPGLGFKRGLEQDLVLAPYATVMSLPFSRDRGIAALHEMEEWGARGKYGFYEAIDCTPRRMPGGSRHMVIRSFMAHHQGMSLLTLGNLLLPRTMYDRFHKSKEIQAAELLLQERIPSRPKWIRHPEMYRSTPRQEKQPADTASVREFRSPHTAVPEVCLLSNGRFMTMVTASGAGYSSWDGLSVTRWREEPVRDSWVSGIYIWDVGEDKLWSASYQPARVKPDESLIRFELDKAVFQRRDGLVETKMEIAVSPEADAEVRRITLVNHSDEKKVLEVTTFMELAMSSPIADDAHPAFSKLFVRTAYDEDSGCLVAGRRPRTVKDRSLWSAHLLASDGQSLGPVEFETDRAAFVGRGYTLAEPQNAKSRLKAKTGSVADPAFIMRRRVELGPGEKAVLYAVTAVADERQDAVEAAARLACDQQADRAFRLAWNRSRIELRSLQLDGREAAMFQRLAGLALYTPPLRKDRREAVAANVKGQSGLWSFGISGDRPIMVVQIGDKSQLPFVIKLLTGHEYARRLGLVYDLVILNLSRDGYQQDLQEALQRAAEHGVDRFGHGVSGIHVIPVHRLAEEERLLLLAAARVNLQAGGASLASQLRTLRGDSPALALVKTGGGSVEGTPAVDSRMPAALGPGMEKGRAGTTPDGLDGSRVLRSDGTEAAWTGQEEARGKQANLDGTGGVRTPIHTAHAQPGTTRFSVAPAGMAGATGLGITPGAGHAAGRSTLPPLAAADSKELLFFNGWGGFTPDGREYRLTIADGRHLPGPWTNVLANPGFGALVTELGTGYTFWRNSRECKLTPWSNDPVLDPPGEQGYLKDEESGLLWTLTPSPGKHLEPYTVVHGQGYSVFRHEREGIRHELTLFVPVKDPVKIMRLRLSNTSSRQRRLSLAYYAEWVLGVGRQQTAPHIVVRRDEAASIMTAQNTYQEHFREATAFLGIFPEGGERRETAGLGGSAGDEDESRNGGSGQSWTSDQLEFVGRNGSMEAPAGMAGNRLSNRTGVQAASCGAIRQELILLPGEEREVLILLGCTSSETEAAALARLYADGAKCDAAWAEMEQYWNTMLHQVKVTTPAREMDLLLNGWLLYQTLACRIWARSGFFQAGGAFGYRDQLQDTLALLHTAPEFARRQVLLHAAHQYEEGDVQHWWHEETERGIRTLFSDDLLWLPYVASRYTEHTGDRTLWEETAPYLVSEPLKEGEHERYEPTVLSGRTGTIYEHCLQAIEKALSRIGEHGLPLIGVGDWNDGLNLAGDKGRGESVWLAWFLGEILERFEGICGERGETERVDRYREQRESLFQAANAHAWDGQWYRRAFTDSGTWLGSIRNDECRIDAIAQSWSVLSGGAPDDRAWQAMRSFDRELVDRELALARLLTPAFDKTDPSPGYIQGYPPGIRENGAQYTHGVIWSIAAWSKLGQADKAVELFHLLNPVNHTRTDQEVRQYTGEPYVMAADVYTSEPHRGHAGWTWYTGAAGWMYQVGLEWILGIRRRGDRLWLDPCVPDAWPGFQVDYRFGSTVYTLVFSREQPAGGSRYTLLQAGPEAYLDLADDHMPHRITVLLPLKKQDPS</sequence>
<protein>
    <submittedName>
        <fullName evidence="1">GH36-type glycosyl hydrolase domain-containing protein</fullName>
    </submittedName>
</protein>
<accession>A0ACC7NWS5</accession>
<evidence type="ECO:0000313" key="1">
    <source>
        <dbReference type="EMBL" id="MFM9329203.1"/>
    </source>
</evidence>